<name>A0A0P0WKC0_ORYSJ</name>
<evidence type="ECO:0000313" key="2">
    <source>
        <dbReference type="Proteomes" id="UP000059680"/>
    </source>
</evidence>
<dbReference type="PaxDb" id="39947-A0A0P0WKC0"/>
<keyword evidence="2" id="KW-1185">Reference proteome</keyword>
<gene>
    <name evidence="1" type="ordered locus">Os05g0296750</name>
    <name evidence="1" type="ORF">OSNPB_050296750</name>
</gene>
<protein>
    <submittedName>
        <fullName evidence="1">Os05g0296750 protein</fullName>
    </submittedName>
</protein>
<evidence type="ECO:0000313" key="1">
    <source>
        <dbReference type="EMBL" id="BAS93196.1"/>
    </source>
</evidence>
<feature type="non-terminal residue" evidence="1">
    <location>
        <position position="1"/>
    </location>
</feature>
<dbReference type="eggNOG" id="ENOG502R4CI">
    <property type="taxonomic scope" value="Eukaryota"/>
</dbReference>
<dbReference type="Proteomes" id="UP000059680">
    <property type="component" value="Chromosome 5"/>
</dbReference>
<sequence length="159" mass="17642">GDGEVEHAVPHLRRDPLHLHVLRQLHPRPVPPEARRRPRLPLVLTVSRLHGLPILGRLLGDHHQLPVLHAHRHVLPRHARHVVPHQVRPGALLDLPRRPPTPVGGCGGAVVDGAGSCRRRRHRGGRHDEHAVAVGVAVHDALHGPHHLVQRPRLREAVP</sequence>
<reference evidence="1 2" key="2">
    <citation type="journal article" date="2013" name="Plant Cell Physiol.">
        <title>Rice Annotation Project Database (RAP-DB): an integrative and interactive database for rice genomics.</title>
        <authorList>
            <person name="Sakai H."/>
            <person name="Lee S.S."/>
            <person name="Tanaka T."/>
            <person name="Numa H."/>
            <person name="Kim J."/>
            <person name="Kawahara Y."/>
            <person name="Wakimoto H."/>
            <person name="Yang C.C."/>
            <person name="Iwamoto M."/>
            <person name="Abe T."/>
            <person name="Yamada Y."/>
            <person name="Muto A."/>
            <person name="Inokuchi H."/>
            <person name="Ikemura T."/>
            <person name="Matsumoto T."/>
            <person name="Sasaki T."/>
            <person name="Itoh T."/>
        </authorList>
    </citation>
    <scope>NUCLEOTIDE SEQUENCE [LARGE SCALE GENOMIC DNA]</scope>
    <source>
        <strain evidence="2">cv. Nipponbare</strain>
    </source>
</reference>
<reference evidence="2" key="1">
    <citation type="journal article" date="2005" name="Nature">
        <title>The map-based sequence of the rice genome.</title>
        <authorList>
            <consortium name="International rice genome sequencing project (IRGSP)"/>
            <person name="Matsumoto T."/>
            <person name="Wu J."/>
            <person name="Kanamori H."/>
            <person name="Katayose Y."/>
            <person name="Fujisawa M."/>
            <person name="Namiki N."/>
            <person name="Mizuno H."/>
            <person name="Yamamoto K."/>
            <person name="Antonio B.A."/>
            <person name="Baba T."/>
            <person name="Sakata K."/>
            <person name="Nagamura Y."/>
            <person name="Aoki H."/>
            <person name="Arikawa K."/>
            <person name="Arita K."/>
            <person name="Bito T."/>
            <person name="Chiden Y."/>
            <person name="Fujitsuka N."/>
            <person name="Fukunaka R."/>
            <person name="Hamada M."/>
            <person name="Harada C."/>
            <person name="Hayashi A."/>
            <person name="Hijishita S."/>
            <person name="Honda M."/>
            <person name="Hosokawa S."/>
            <person name="Ichikawa Y."/>
            <person name="Idonuma A."/>
            <person name="Iijima M."/>
            <person name="Ikeda M."/>
            <person name="Ikeno M."/>
            <person name="Ito K."/>
            <person name="Ito S."/>
            <person name="Ito T."/>
            <person name="Ito Y."/>
            <person name="Ito Y."/>
            <person name="Iwabuchi A."/>
            <person name="Kamiya K."/>
            <person name="Karasawa W."/>
            <person name="Kurita K."/>
            <person name="Katagiri S."/>
            <person name="Kikuta A."/>
            <person name="Kobayashi H."/>
            <person name="Kobayashi N."/>
            <person name="Machita K."/>
            <person name="Maehara T."/>
            <person name="Masukawa M."/>
            <person name="Mizubayashi T."/>
            <person name="Mukai Y."/>
            <person name="Nagasaki H."/>
            <person name="Nagata Y."/>
            <person name="Naito S."/>
            <person name="Nakashima M."/>
            <person name="Nakama Y."/>
            <person name="Nakamichi Y."/>
            <person name="Nakamura M."/>
            <person name="Meguro A."/>
            <person name="Negishi M."/>
            <person name="Ohta I."/>
            <person name="Ohta T."/>
            <person name="Okamoto M."/>
            <person name="Ono N."/>
            <person name="Saji S."/>
            <person name="Sakaguchi M."/>
            <person name="Sakai K."/>
            <person name="Shibata M."/>
            <person name="Shimokawa T."/>
            <person name="Song J."/>
            <person name="Takazaki Y."/>
            <person name="Terasawa K."/>
            <person name="Tsugane M."/>
            <person name="Tsuji K."/>
            <person name="Ueda S."/>
            <person name="Waki K."/>
            <person name="Yamagata H."/>
            <person name="Yamamoto M."/>
            <person name="Yamamoto S."/>
            <person name="Yamane H."/>
            <person name="Yoshiki S."/>
            <person name="Yoshihara R."/>
            <person name="Yukawa K."/>
            <person name="Zhong H."/>
            <person name="Yano M."/>
            <person name="Yuan Q."/>
            <person name="Ouyang S."/>
            <person name="Liu J."/>
            <person name="Jones K.M."/>
            <person name="Gansberger K."/>
            <person name="Moffat K."/>
            <person name="Hill J."/>
            <person name="Bera J."/>
            <person name="Fadrosh D."/>
            <person name="Jin S."/>
            <person name="Johri S."/>
            <person name="Kim M."/>
            <person name="Overton L."/>
            <person name="Reardon M."/>
            <person name="Tsitrin T."/>
            <person name="Vuong H."/>
            <person name="Weaver B."/>
            <person name="Ciecko A."/>
            <person name="Tallon L."/>
            <person name="Jackson J."/>
            <person name="Pai G."/>
            <person name="Aken S.V."/>
            <person name="Utterback T."/>
            <person name="Reidmuller S."/>
            <person name="Feldblyum T."/>
            <person name="Hsiao J."/>
            <person name="Zismann V."/>
            <person name="Iobst S."/>
            <person name="de Vazeille A.R."/>
            <person name="Buell C.R."/>
            <person name="Ying K."/>
            <person name="Li Y."/>
            <person name="Lu T."/>
            <person name="Huang Y."/>
            <person name="Zhao Q."/>
            <person name="Feng Q."/>
            <person name="Zhang L."/>
            <person name="Zhu J."/>
            <person name="Weng Q."/>
            <person name="Mu J."/>
            <person name="Lu Y."/>
            <person name="Fan D."/>
            <person name="Liu Y."/>
            <person name="Guan J."/>
            <person name="Zhang Y."/>
            <person name="Yu S."/>
            <person name="Liu X."/>
            <person name="Zhang Y."/>
            <person name="Hong G."/>
            <person name="Han B."/>
            <person name="Choisne N."/>
            <person name="Demange N."/>
            <person name="Orjeda G."/>
            <person name="Samain S."/>
            <person name="Cattolico L."/>
            <person name="Pelletier E."/>
            <person name="Couloux A."/>
            <person name="Segurens B."/>
            <person name="Wincker P."/>
            <person name="D'Hont A."/>
            <person name="Scarpelli C."/>
            <person name="Weissenbach J."/>
            <person name="Salanoubat M."/>
            <person name="Quetier F."/>
            <person name="Yu Y."/>
            <person name="Kim H.R."/>
            <person name="Rambo T."/>
            <person name="Currie J."/>
            <person name="Collura K."/>
            <person name="Luo M."/>
            <person name="Yang T."/>
            <person name="Ammiraju J.S.S."/>
            <person name="Engler F."/>
            <person name="Soderlund C."/>
            <person name="Wing R.A."/>
            <person name="Palmer L.E."/>
            <person name="de la Bastide M."/>
            <person name="Spiegel L."/>
            <person name="Nascimento L."/>
            <person name="Zutavern T."/>
            <person name="O'Shaughnessy A."/>
            <person name="Dike S."/>
            <person name="Dedhia N."/>
            <person name="Preston R."/>
            <person name="Balija V."/>
            <person name="McCombie W.R."/>
            <person name="Chow T."/>
            <person name="Chen H."/>
            <person name="Chung M."/>
            <person name="Chen C."/>
            <person name="Shaw J."/>
            <person name="Wu H."/>
            <person name="Hsiao K."/>
            <person name="Chao Y."/>
            <person name="Chu M."/>
            <person name="Cheng C."/>
            <person name="Hour A."/>
            <person name="Lee P."/>
            <person name="Lin S."/>
            <person name="Lin Y."/>
            <person name="Liou J."/>
            <person name="Liu S."/>
            <person name="Hsing Y."/>
            <person name="Raghuvanshi S."/>
            <person name="Mohanty A."/>
            <person name="Bharti A.K."/>
            <person name="Gaur A."/>
            <person name="Gupta V."/>
            <person name="Kumar D."/>
            <person name="Ravi V."/>
            <person name="Vij S."/>
            <person name="Kapur A."/>
            <person name="Khurana P."/>
            <person name="Khurana P."/>
            <person name="Khurana J.P."/>
            <person name="Tyagi A.K."/>
            <person name="Gaikwad K."/>
            <person name="Singh A."/>
            <person name="Dalal V."/>
            <person name="Srivastava S."/>
            <person name="Dixit A."/>
            <person name="Pal A.K."/>
            <person name="Ghazi I.A."/>
            <person name="Yadav M."/>
            <person name="Pandit A."/>
            <person name="Bhargava A."/>
            <person name="Sureshbabu K."/>
            <person name="Batra K."/>
            <person name="Sharma T.R."/>
            <person name="Mohapatra T."/>
            <person name="Singh N.K."/>
            <person name="Messing J."/>
            <person name="Nelson A.B."/>
            <person name="Fuks G."/>
            <person name="Kavchok S."/>
            <person name="Keizer G."/>
            <person name="Linton E."/>
            <person name="Llaca V."/>
            <person name="Song R."/>
            <person name="Tanyolac B."/>
            <person name="Young S."/>
            <person name="Ho-Il K."/>
            <person name="Hahn J.H."/>
            <person name="Sangsakoo G."/>
            <person name="Vanavichit A."/>
            <person name="de Mattos Luiz.A.T."/>
            <person name="Zimmer P.D."/>
            <person name="Malone G."/>
            <person name="Dellagostin O."/>
            <person name="de Oliveira A.C."/>
            <person name="Bevan M."/>
            <person name="Bancroft I."/>
            <person name="Minx P."/>
            <person name="Cordum H."/>
            <person name="Wilson R."/>
            <person name="Cheng Z."/>
            <person name="Jin W."/>
            <person name="Jiang J."/>
            <person name="Leong S.A."/>
            <person name="Iwama H."/>
            <person name="Gojobori T."/>
            <person name="Itoh T."/>
            <person name="Niimura Y."/>
            <person name="Fujii Y."/>
            <person name="Habara T."/>
            <person name="Sakai H."/>
            <person name="Sato Y."/>
            <person name="Wilson G."/>
            <person name="Kumar K."/>
            <person name="McCouch S."/>
            <person name="Juretic N."/>
            <person name="Hoen D."/>
            <person name="Wright S."/>
            <person name="Bruskiewich R."/>
            <person name="Bureau T."/>
            <person name="Miyao A."/>
            <person name="Hirochika H."/>
            <person name="Nishikawa T."/>
            <person name="Kadowaki K."/>
            <person name="Sugiura M."/>
            <person name="Burr B."/>
            <person name="Sasaki T."/>
        </authorList>
    </citation>
    <scope>NUCLEOTIDE SEQUENCE [LARGE SCALE GENOMIC DNA]</scope>
    <source>
        <strain evidence="2">cv. Nipponbare</strain>
    </source>
</reference>
<dbReference type="Gramene" id="Os05t0296750-01">
    <property type="protein sequence ID" value="Os05t0296750-01"/>
    <property type="gene ID" value="Os05g0296750"/>
</dbReference>
<reference evidence="1 2" key="3">
    <citation type="journal article" date="2013" name="Rice">
        <title>Improvement of the Oryza sativa Nipponbare reference genome using next generation sequence and optical map data.</title>
        <authorList>
            <person name="Kawahara Y."/>
            <person name="de la Bastide M."/>
            <person name="Hamilton J.P."/>
            <person name="Kanamori H."/>
            <person name="McCombie W.R."/>
            <person name="Ouyang S."/>
            <person name="Schwartz D.C."/>
            <person name="Tanaka T."/>
            <person name="Wu J."/>
            <person name="Zhou S."/>
            <person name="Childs K.L."/>
            <person name="Davidson R.M."/>
            <person name="Lin H."/>
            <person name="Quesada-Ocampo L."/>
            <person name="Vaillancourt B."/>
            <person name="Sakai H."/>
            <person name="Lee S.S."/>
            <person name="Kim J."/>
            <person name="Numa H."/>
            <person name="Itoh T."/>
            <person name="Buell C.R."/>
            <person name="Matsumoto T."/>
        </authorList>
    </citation>
    <scope>NUCLEOTIDE SEQUENCE [LARGE SCALE GENOMIC DNA]</scope>
    <source>
        <strain evidence="2">cv. Nipponbare</strain>
    </source>
</reference>
<dbReference type="InParanoid" id="A0A0P0WKC0"/>
<organism evidence="1 2">
    <name type="scientific">Oryza sativa subsp. japonica</name>
    <name type="common">Rice</name>
    <dbReference type="NCBI Taxonomy" id="39947"/>
    <lineage>
        <taxon>Eukaryota</taxon>
        <taxon>Viridiplantae</taxon>
        <taxon>Streptophyta</taxon>
        <taxon>Embryophyta</taxon>
        <taxon>Tracheophyta</taxon>
        <taxon>Spermatophyta</taxon>
        <taxon>Magnoliopsida</taxon>
        <taxon>Liliopsida</taxon>
        <taxon>Poales</taxon>
        <taxon>Poaceae</taxon>
        <taxon>BOP clade</taxon>
        <taxon>Oryzoideae</taxon>
        <taxon>Oryzeae</taxon>
        <taxon>Oryzinae</taxon>
        <taxon>Oryza</taxon>
        <taxon>Oryza sativa</taxon>
    </lineage>
</organism>
<accession>A0A0P0WKC0</accession>
<dbReference type="AlphaFoldDB" id="A0A0P0WKC0"/>
<dbReference type="EMBL" id="AP014961">
    <property type="protein sequence ID" value="BAS93196.1"/>
    <property type="molecule type" value="Genomic_DNA"/>
</dbReference>
<proteinExistence type="predicted"/>